<dbReference type="Pfam" id="PF14976">
    <property type="entry name" value="YPEH2ZP"/>
    <property type="match status" value="1"/>
</dbReference>
<evidence type="ECO:0000313" key="3">
    <source>
        <dbReference type="Proteomes" id="UP001211065"/>
    </source>
</evidence>
<reference evidence="2" key="1">
    <citation type="submission" date="2020-05" db="EMBL/GenBank/DDBJ databases">
        <title>Phylogenomic resolution of chytrid fungi.</title>
        <authorList>
            <person name="Stajich J.E."/>
            <person name="Amses K."/>
            <person name="Simmons R."/>
            <person name="Seto K."/>
            <person name="Myers J."/>
            <person name="Bonds A."/>
            <person name="Quandt C.A."/>
            <person name="Barry K."/>
            <person name="Liu P."/>
            <person name="Grigoriev I."/>
            <person name="Longcore J.E."/>
            <person name="James T.Y."/>
        </authorList>
    </citation>
    <scope>NUCLEOTIDE SEQUENCE</scope>
    <source>
        <strain evidence="2">JEL0476</strain>
    </source>
</reference>
<comment type="caution">
    <text evidence="2">The sequence shown here is derived from an EMBL/GenBank/DDBJ whole genome shotgun (WGS) entry which is preliminary data.</text>
</comment>
<dbReference type="AlphaFoldDB" id="A0AAD5XVY6"/>
<dbReference type="PANTHER" id="PTHR31841:SF1">
    <property type="entry name" value="PROTEIN FAM72A-RELATED"/>
    <property type="match status" value="1"/>
</dbReference>
<dbReference type="GO" id="GO:0005829">
    <property type="term" value="C:cytosol"/>
    <property type="evidence" value="ECO:0007669"/>
    <property type="project" value="UniProtKB-ARBA"/>
</dbReference>
<proteinExistence type="inferred from homology"/>
<evidence type="ECO:0000256" key="1">
    <source>
        <dbReference type="ARBA" id="ARBA00006888"/>
    </source>
</evidence>
<protein>
    <submittedName>
        <fullName evidence="2">Protein fam72a</fullName>
    </submittedName>
</protein>
<name>A0AAD5XVY6_9FUNG</name>
<organism evidence="2 3">
    <name type="scientific">Clydaea vesicula</name>
    <dbReference type="NCBI Taxonomy" id="447962"/>
    <lineage>
        <taxon>Eukaryota</taxon>
        <taxon>Fungi</taxon>
        <taxon>Fungi incertae sedis</taxon>
        <taxon>Chytridiomycota</taxon>
        <taxon>Chytridiomycota incertae sedis</taxon>
        <taxon>Chytridiomycetes</taxon>
        <taxon>Lobulomycetales</taxon>
        <taxon>Lobulomycetaceae</taxon>
        <taxon>Clydaea</taxon>
    </lineage>
</organism>
<sequence length="181" mass="20717">MTFNNQRLGNNNNDTNSTAISITPYPHMQDFVLYLQDIEKLSQEIEKLKKFKRYLNKSVFNLNCKNCLLKISERGMKSYLLFDSSMKFSASIDQVYNVSTINEYENINCDCLIGDLGCTGCGTVVGYEIRQPCLNCVMSNHNGHCICFDGECIISSEIENLNWGKIYFSPDNFHSNERLGR</sequence>
<dbReference type="Proteomes" id="UP001211065">
    <property type="component" value="Unassembled WGS sequence"/>
</dbReference>
<comment type="similarity">
    <text evidence="1">Belongs to the FAM72 family.</text>
</comment>
<dbReference type="PANTHER" id="PTHR31841">
    <property type="entry name" value="PROTEIN FAM72A-RELATED"/>
    <property type="match status" value="1"/>
</dbReference>
<evidence type="ECO:0000313" key="2">
    <source>
        <dbReference type="EMBL" id="KAJ3220921.1"/>
    </source>
</evidence>
<dbReference type="InterPro" id="IPR026768">
    <property type="entry name" value="YPEH2ZP"/>
</dbReference>
<dbReference type="EMBL" id="JADGJW010000263">
    <property type="protein sequence ID" value="KAJ3220921.1"/>
    <property type="molecule type" value="Genomic_DNA"/>
</dbReference>
<gene>
    <name evidence="2" type="primary">FAM72A_4</name>
    <name evidence="2" type="ORF">HK099_003906</name>
</gene>
<accession>A0AAD5XVY6</accession>
<keyword evidence="3" id="KW-1185">Reference proteome</keyword>